<evidence type="ECO:0000313" key="1">
    <source>
        <dbReference type="Ensembl" id="ENSMSIP00000034043.1"/>
    </source>
</evidence>
<proteinExistence type="predicted"/>
<dbReference type="Ensembl" id="ENSMSIT00000042894.1">
    <property type="protein sequence ID" value="ENSMSIP00000034043.1"/>
    <property type="gene ID" value="ENSMSIG00000028430.1"/>
</dbReference>
<name>A0A8C6N456_MUSSI</name>
<dbReference type="AlphaFoldDB" id="A0A8C6N456"/>
<reference evidence="1" key="1">
    <citation type="submission" date="2025-08" db="UniProtKB">
        <authorList>
            <consortium name="Ensembl"/>
        </authorList>
    </citation>
    <scope>IDENTIFICATION</scope>
</reference>
<dbReference type="Proteomes" id="UP000694415">
    <property type="component" value="Unplaced"/>
</dbReference>
<sequence length="107" mass="11620">MHSGAGLLKAQNIHICCTDPVEVTAWTHGFINALQQAHGKSRHIRALQTFLRAGEMAPPAKVLRAKPGIMEGENCFLQLGLRPSHSCSGVLHAHTLTLSFTQNGHTF</sequence>
<organism evidence="1 2">
    <name type="scientific">Mus spicilegus</name>
    <name type="common">Mound-building mouse</name>
    <dbReference type="NCBI Taxonomy" id="10103"/>
    <lineage>
        <taxon>Eukaryota</taxon>
        <taxon>Metazoa</taxon>
        <taxon>Chordata</taxon>
        <taxon>Craniata</taxon>
        <taxon>Vertebrata</taxon>
        <taxon>Euteleostomi</taxon>
        <taxon>Mammalia</taxon>
        <taxon>Eutheria</taxon>
        <taxon>Euarchontoglires</taxon>
        <taxon>Glires</taxon>
        <taxon>Rodentia</taxon>
        <taxon>Myomorpha</taxon>
        <taxon>Muroidea</taxon>
        <taxon>Muridae</taxon>
        <taxon>Murinae</taxon>
        <taxon>Mus</taxon>
        <taxon>Mus</taxon>
    </lineage>
</organism>
<accession>A0A8C6N456</accession>
<keyword evidence="2" id="KW-1185">Reference proteome</keyword>
<evidence type="ECO:0000313" key="2">
    <source>
        <dbReference type="Proteomes" id="UP000694415"/>
    </source>
</evidence>
<reference evidence="1" key="2">
    <citation type="submission" date="2025-09" db="UniProtKB">
        <authorList>
            <consortium name="Ensembl"/>
        </authorList>
    </citation>
    <scope>IDENTIFICATION</scope>
</reference>
<protein>
    <submittedName>
        <fullName evidence="1">Uncharacterized protein</fullName>
    </submittedName>
</protein>